<comment type="catalytic activity">
    <reaction evidence="16">
        <text>RX + glutathione = an S-substituted glutathione + a halide anion + H(+)</text>
        <dbReference type="Rhea" id="RHEA:16437"/>
        <dbReference type="ChEBI" id="CHEBI:15378"/>
        <dbReference type="ChEBI" id="CHEBI:16042"/>
        <dbReference type="ChEBI" id="CHEBI:17792"/>
        <dbReference type="ChEBI" id="CHEBI:57925"/>
        <dbReference type="ChEBI" id="CHEBI:90779"/>
        <dbReference type="EC" id="2.5.1.18"/>
    </reaction>
    <physiologicalReaction direction="left-to-right" evidence="16">
        <dbReference type="Rhea" id="RHEA:16438"/>
    </physiologicalReaction>
</comment>
<evidence type="ECO:0000256" key="9">
    <source>
        <dbReference type="ARBA" id="ARBA00022824"/>
    </source>
</evidence>
<feature type="transmembrane region" description="Helical" evidence="17">
    <location>
        <begin position="77"/>
        <end position="101"/>
    </location>
</feature>
<keyword evidence="10 17" id="KW-1133">Transmembrane helix</keyword>
<name>A0A8S4DX93_PLUXY</name>
<keyword evidence="7 17" id="KW-0812">Transmembrane</keyword>
<dbReference type="SUPFAM" id="SSF161084">
    <property type="entry name" value="MAPEG domain-like"/>
    <property type="match status" value="1"/>
</dbReference>
<comment type="subunit">
    <text evidence="14">Homotrimer; The trimer binds only one molecule of glutathione.</text>
</comment>
<evidence type="ECO:0000256" key="1">
    <source>
        <dbReference type="ARBA" id="ARBA00003701"/>
    </source>
</evidence>
<evidence type="ECO:0000313" key="18">
    <source>
        <dbReference type="EMBL" id="CAG9107862.1"/>
    </source>
</evidence>
<evidence type="ECO:0000256" key="14">
    <source>
        <dbReference type="ARBA" id="ARBA00038540"/>
    </source>
</evidence>
<evidence type="ECO:0000256" key="6">
    <source>
        <dbReference type="ARBA" id="ARBA00022679"/>
    </source>
</evidence>
<keyword evidence="9" id="KW-0256">Endoplasmic reticulum</keyword>
<keyword evidence="8" id="KW-1000">Mitochondrion outer membrane</keyword>
<dbReference type="InterPro" id="IPR001129">
    <property type="entry name" value="Membr-assoc_MAPEG"/>
</dbReference>
<dbReference type="Pfam" id="PF01124">
    <property type="entry name" value="MAPEG"/>
    <property type="match status" value="1"/>
</dbReference>
<proteinExistence type="inferred from homology"/>
<feature type="transmembrane region" description="Helical" evidence="17">
    <location>
        <begin position="126"/>
        <end position="148"/>
    </location>
</feature>
<evidence type="ECO:0000256" key="15">
    <source>
        <dbReference type="ARBA" id="ARBA00039397"/>
    </source>
</evidence>
<dbReference type="PANTHER" id="PTHR10689:SF6">
    <property type="entry name" value="MICROSOMAL GLUTATHIONE S-TRANSFERASE 1"/>
    <property type="match status" value="1"/>
</dbReference>
<evidence type="ECO:0000256" key="12">
    <source>
        <dbReference type="ARBA" id="ARBA00023128"/>
    </source>
</evidence>
<evidence type="ECO:0000256" key="7">
    <source>
        <dbReference type="ARBA" id="ARBA00022692"/>
    </source>
</evidence>
<evidence type="ECO:0000256" key="4">
    <source>
        <dbReference type="ARBA" id="ARBA00010459"/>
    </source>
</evidence>
<dbReference type="FunFam" id="1.20.120.550:FF:000002">
    <property type="entry name" value="Microsomal glutathione S-transferase 1"/>
    <property type="match status" value="1"/>
</dbReference>
<dbReference type="Proteomes" id="UP000653454">
    <property type="component" value="Unassembled WGS sequence"/>
</dbReference>
<dbReference type="GO" id="GO:0005741">
    <property type="term" value="C:mitochondrial outer membrane"/>
    <property type="evidence" value="ECO:0007669"/>
    <property type="project" value="UniProtKB-SubCell"/>
</dbReference>
<keyword evidence="19" id="KW-1185">Reference proteome</keyword>
<dbReference type="EC" id="2.5.1.18" evidence="5"/>
<comment type="subcellular location">
    <subcellularLocation>
        <location evidence="3">Endoplasmic reticulum membrane</location>
        <topology evidence="3">Multi-pass membrane protein</topology>
    </subcellularLocation>
    <subcellularLocation>
        <location evidence="2">Mitochondrion outer membrane</location>
    </subcellularLocation>
</comment>
<evidence type="ECO:0000256" key="8">
    <source>
        <dbReference type="ARBA" id="ARBA00022787"/>
    </source>
</evidence>
<dbReference type="AlphaFoldDB" id="A0A8S4DX93"/>
<keyword evidence="6" id="KW-0808">Transferase</keyword>
<sequence>MVVINLENPAVRSYMVYSAILALKLLSVSVLTAMNRMARGVFANPEDAKTHPKGKVKFDDPNVERVRRAHLNDLENIPAFWILGALYVATGPAPAWAAWLFRAYTAGRVLHTLVYAVTPLPQPARAIAFFVPYLIMWYMGIQVVLNFATAL</sequence>
<keyword evidence="12" id="KW-0496">Mitochondrion</keyword>
<evidence type="ECO:0000256" key="11">
    <source>
        <dbReference type="ARBA" id="ARBA00022990"/>
    </source>
</evidence>
<evidence type="ECO:0000313" key="19">
    <source>
        <dbReference type="Proteomes" id="UP000653454"/>
    </source>
</evidence>
<evidence type="ECO:0000256" key="10">
    <source>
        <dbReference type="ARBA" id="ARBA00022989"/>
    </source>
</evidence>
<accession>A0A8S4DX93</accession>
<keyword evidence="13 17" id="KW-0472">Membrane</keyword>
<dbReference type="EMBL" id="CAJHNJ030000010">
    <property type="protein sequence ID" value="CAG9107862.1"/>
    <property type="molecule type" value="Genomic_DNA"/>
</dbReference>
<organism evidence="18 19">
    <name type="scientific">Plutella xylostella</name>
    <name type="common">Diamondback moth</name>
    <name type="synonym">Plutella maculipennis</name>
    <dbReference type="NCBI Taxonomy" id="51655"/>
    <lineage>
        <taxon>Eukaryota</taxon>
        <taxon>Metazoa</taxon>
        <taxon>Ecdysozoa</taxon>
        <taxon>Arthropoda</taxon>
        <taxon>Hexapoda</taxon>
        <taxon>Insecta</taxon>
        <taxon>Pterygota</taxon>
        <taxon>Neoptera</taxon>
        <taxon>Endopterygota</taxon>
        <taxon>Lepidoptera</taxon>
        <taxon>Glossata</taxon>
        <taxon>Ditrysia</taxon>
        <taxon>Yponomeutoidea</taxon>
        <taxon>Plutellidae</taxon>
        <taxon>Plutella</taxon>
    </lineage>
</organism>
<dbReference type="PANTHER" id="PTHR10689">
    <property type="entry name" value="MICROSOMAL GLUTATHIONE S-TRANSFERASE 1"/>
    <property type="match status" value="1"/>
</dbReference>
<reference evidence="18" key="1">
    <citation type="submission" date="2020-11" db="EMBL/GenBank/DDBJ databases">
        <authorList>
            <person name="Whiteford S."/>
        </authorList>
    </citation>
    <scope>NUCLEOTIDE SEQUENCE</scope>
</reference>
<evidence type="ECO:0000256" key="5">
    <source>
        <dbReference type="ARBA" id="ARBA00012452"/>
    </source>
</evidence>
<comment type="caution">
    <text evidence="18">The sequence shown here is derived from an EMBL/GenBank/DDBJ whole genome shotgun (WGS) entry which is preliminary data.</text>
</comment>
<dbReference type="InterPro" id="IPR040162">
    <property type="entry name" value="MGST1-like"/>
</dbReference>
<dbReference type="Gene3D" id="1.20.120.550">
    <property type="entry name" value="Membrane associated eicosanoid/glutathione metabolism-like domain"/>
    <property type="match status" value="1"/>
</dbReference>
<feature type="transmembrane region" description="Helical" evidence="17">
    <location>
        <begin position="14"/>
        <end position="34"/>
    </location>
</feature>
<dbReference type="InterPro" id="IPR023352">
    <property type="entry name" value="MAPEG-like_dom_sf"/>
</dbReference>
<evidence type="ECO:0000256" key="13">
    <source>
        <dbReference type="ARBA" id="ARBA00023136"/>
    </source>
</evidence>
<keyword evidence="11" id="KW-0007">Acetylation</keyword>
<evidence type="ECO:0000256" key="17">
    <source>
        <dbReference type="SAM" id="Phobius"/>
    </source>
</evidence>
<dbReference type="GO" id="GO:0004364">
    <property type="term" value="F:glutathione transferase activity"/>
    <property type="evidence" value="ECO:0007669"/>
    <property type="project" value="UniProtKB-EC"/>
</dbReference>
<evidence type="ECO:0000256" key="16">
    <source>
        <dbReference type="ARBA" id="ARBA00049385"/>
    </source>
</evidence>
<dbReference type="GO" id="GO:0005789">
    <property type="term" value="C:endoplasmic reticulum membrane"/>
    <property type="evidence" value="ECO:0007669"/>
    <property type="project" value="UniProtKB-SubCell"/>
</dbReference>
<gene>
    <name evidence="18" type="ORF">PLXY2_LOCUS3957</name>
</gene>
<protein>
    <recommendedName>
        <fullName evidence="15">Microsomal glutathione S-transferase 1</fullName>
        <ecNumber evidence="5">2.5.1.18</ecNumber>
    </recommendedName>
</protein>
<comment type="similarity">
    <text evidence="4">Belongs to the MAPEG family.</text>
</comment>
<comment type="function">
    <text evidence="1">Conjugation of reduced glutathione to a wide number of exogenous and endogenous hydrophobic electrophiles.</text>
</comment>
<evidence type="ECO:0000256" key="3">
    <source>
        <dbReference type="ARBA" id="ARBA00004477"/>
    </source>
</evidence>
<evidence type="ECO:0000256" key="2">
    <source>
        <dbReference type="ARBA" id="ARBA00004294"/>
    </source>
</evidence>